<dbReference type="Proteomes" id="UP000008281">
    <property type="component" value="Unassembled WGS sequence"/>
</dbReference>
<reference evidence="1" key="1">
    <citation type="submission" date="2007-07" db="EMBL/GenBank/DDBJ databases">
        <title>PCAP assembly of the Caenorhabditis remanei genome.</title>
        <authorList>
            <consortium name="The Caenorhabditis remanei Sequencing Consortium"/>
            <person name="Wilson R.K."/>
        </authorList>
    </citation>
    <scope>NUCLEOTIDE SEQUENCE [LARGE SCALE GENOMIC DNA]</scope>
    <source>
        <strain evidence="1">PB4641</strain>
    </source>
</reference>
<dbReference type="EMBL" id="DS268431">
    <property type="protein sequence ID" value="EFO96695.1"/>
    <property type="molecule type" value="Genomic_DNA"/>
</dbReference>
<protein>
    <submittedName>
        <fullName evidence="1">Uncharacterized protein</fullName>
    </submittedName>
</protein>
<accession>E3M9W2</accession>
<dbReference type="InParanoid" id="E3M9W2"/>
<dbReference type="AlphaFoldDB" id="E3M9W2"/>
<proteinExistence type="predicted"/>
<gene>
    <name evidence="1" type="ORF">CRE_17047</name>
</gene>
<name>E3M9W2_CAERE</name>
<organism evidence="2">
    <name type="scientific">Caenorhabditis remanei</name>
    <name type="common">Caenorhabditis vulgaris</name>
    <dbReference type="NCBI Taxonomy" id="31234"/>
    <lineage>
        <taxon>Eukaryota</taxon>
        <taxon>Metazoa</taxon>
        <taxon>Ecdysozoa</taxon>
        <taxon>Nematoda</taxon>
        <taxon>Chromadorea</taxon>
        <taxon>Rhabditida</taxon>
        <taxon>Rhabditina</taxon>
        <taxon>Rhabditomorpha</taxon>
        <taxon>Rhabditoidea</taxon>
        <taxon>Rhabditidae</taxon>
        <taxon>Peloderinae</taxon>
        <taxon>Caenorhabditis</taxon>
    </lineage>
</organism>
<keyword evidence="2" id="KW-1185">Reference proteome</keyword>
<sequence>MSKDFLRYHKKDQYPLLKKAYIYTSYLLHNFHDDPDWCS</sequence>
<evidence type="ECO:0000313" key="1">
    <source>
        <dbReference type="EMBL" id="EFO96695.1"/>
    </source>
</evidence>
<evidence type="ECO:0000313" key="2">
    <source>
        <dbReference type="Proteomes" id="UP000008281"/>
    </source>
</evidence>
<dbReference type="HOGENOM" id="CLU_3320520_0_0_1"/>